<evidence type="ECO:0000313" key="1">
    <source>
        <dbReference type="EMBL" id="KAI8424723.1"/>
    </source>
</evidence>
<protein>
    <submittedName>
        <fullName evidence="1">Uncharacterized protein</fullName>
    </submittedName>
</protein>
<reference evidence="1 2" key="1">
    <citation type="journal article" date="2022" name="Genome Biol. Evol.">
        <title>The Spruce Budworm Genome: Reconstructing the Evolutionary History of Antifreeze Proteins.</title>
        <authorList>
            <person name="Beliveau C."/>
            <person name="Gagne P."/>
            <person name="Picq S."/>
            <person name="Vernygora O."/>
            <person name="Keeling C.I."/>
            <person name="Pinkney K."/>
            <person name="Doucet D."/>
            <person name="Wen F."/>
            <person name="Johnston J.S."/>
            <person name="Maaroufi H."/>
            <person name="Boyle B."/>
            <person name="Laroche J."/>
            <person name="Dewar K."/>
            <person name="Juretic N."/>
            <person name="Blackburn G."/>
            <person name="Nisole A."/>
            <person name="Brunet B."/>
            <person name="Brandao M."/>
            <person name="Lumley L."/>
            <person name="Duan J."/>
            <person name="Quan G."/>
            <person name="Lucarotti C.J."/>
            <person name="Roe A.D."/>
            <person name="Sperling F.A.H."/>
            <person name="Levesque R.C."/>
            <person name="Cusson M."/>
        </authorList>
    </citation>
    <scope>NUCLEOTIDE SEQUENCE [LARGE SCALE GENOMIC DNA]</scope>
    <source>
        <strain evidence="1">Glfc:IPQL:Cfum</strain>
    </source>
</reference>
<evidence type="ECO:0000313" key="2">
    <source>
        <dbReference type="Proteomes" id="UP001064048"/>
    </source>
</evidence>
<keyword evidence="2" id="KW-1185">Reference proteome</keyword>
<comment type="caution">
    <text evidence="1">The sequence shown here is derived from an EMBL/GenBank/DDBJ whole genome shotgun (WGS) entry which is preliminary data.</text>
</comment>
<accession>A0ACC0JKY4</accession>
<dbReference type="EMBL" id="CM046111">
    <property type="protein sequence ID" value="KAI8424723.1"/>
    <property type="molecule type" value="Genomic_DNA"/>
</dbReference>
<name>A0ACC0JKY4_CHOFU</name>
<sequence length="700" mass="80668">MNIADIEKVANRKRINAEAEKLREKVTRETANIIKLKVAQDTAYWDLKEKLHQLENNHERLQQNMVEVQMQHETISGQYQDELRLRPETLNKLSSTRAICDVLEEYSERLKASLSRCQADQARLAEAYNKSGQLVRDIKGQQIQAEEKSQQLIQNLHEKIKLVTEHKEQMAQLFASAKQHLEAELNDSRAKLATAMGQKDELFVALNDFSRKLDHFKRELEKKDENIASLQVDMKKLVNEYSNEATEMKNLLTKKEKDLKEFSDANEALKKALQNQDQYSKSTCEQNNQLQEKIYTLEEEQITLSNKLNEAQKKIEEANALCNQLMKEIEKLNDKNLDLQKEISEKIVLLEQAAVDHQNLKTNMSALETEKSQIAADLREVIQESDLKSDKNKELVTEIRNLEARLAEMESVLENLKYGRIEHSNQVNELHVALVSKDKTMEVKDKELDCKATTINQLMSDLKNVTDAKTKVENTLEKLKKDMEVEKENLNEKVKALTSKIEQQEVSMKNKEDELSMQMTTILDIRNEKVKLQERVKGMQNTIDNIQKEVTGRNTFKAREAPEQDDNAVMMTPVLLQKKIGIHAPKNQPLSQMPPPQVQKKQQDLMYNLFSDNSMENDLSFDSEEINRRFDAVARGEAMSPLTLKRRKGPPVTLGGLKPLSDKIEFANSQAQVPGSNKGKRIFFKSKRSDNKVKKFKHED</sequence>
<gene>
    <name evidence="1" type="ORF">MSG28_006677</name>
</gene>
<proteinExistence type="predicted"/>
<dbReference type="Proteomes" id="UP001064048">
    <property type="component" value="Chromosome 11"/>
</dbReference>
<organism evidence="1 2">
    <name type="scientific">Choristoneura fumiferana</name>
    <name type="common">Spruce budworm moth</name>
    <name type="synonym">Archips fumiferana</name>
    <dbReference type="NCBI Taxonomy" id="7141"/>
    <lineage>
        <taxon>Eukaryota</taxon>
        <taxon>Metazoa</taxon>
        <taxon>Ecdysozoa</taxon>
        <taxon>Arthropoda</taxon>
        <taxon>Hexapoda</taxon>
        <taxon>Insecta</taxon>
        <taxon>Pterygota</taxon>
        <taxon>Neoptera</taxon>
        <taxon>Endopterygota</taxon>
        <taxon>Lepidoptera</taxon>
        <taxon>Glossata</taxon>
        <taxon>Ditrysia</taxon>
        <taxon>Tortricoidea</taxon>
        <taxon>Tortricidae</taxon>
        <taxon>Tortricinae</taxon>
        <taxon>Choristoneura</taxon>
    </lineage>
</organism>